<dbReference type="KEGG" id="alt:ambt_18020"/>
<evidence type="ECO:0000313" key="3">
    <source>
        <dbReference type="Proteomes" id="UP000000683"/>
    </source>
</evidence>
<organism evidence="2 3">
    <name type="scientific">Alteromonas naphthalenivorans</name>
    <dbReference type="NCBI Taxonomy" id="715451"/>
    <lineage>
        <taxon>Bacteria</taxon>
        <taxon>Pseudomonadati</taxon>
        <taxon>Pseudomonadota</taxon>
        <taxon>Gammaproteobacteria</taxon>
        <taxon>Alteromonadales</taxon>
        <taxon>Alteromonadaceae</taxon>
        <taxon>Alteromonas/Salinimonas group</taxon>
        <taxon>Alteromonas</taxon>
    </lineage>
</organism>
<evidence type="ECO:0000256" key="1">
    <source>
        <dbReference type="SAM" id="Phobius"/>
    </source>
</evidence>
<keyword evidence="1" id="KW-1133">Transmembrane helix</keyword>
<evidence type="ECO:0008006" key="4">
    <source>
        <dbReference type="Google" id="ProtNLM"/>
    </source>
</evidence>
<reference evidence="2 3" key="1">
    <citation type="journal article" date="2011" name="J. Bacteriol.">
        <title>Complete genome sequence of the polycyclic aromatic hydrocarbon-degrading bacterium Alteromonas sp. strain SN2.</title>
        <authorList>
            <person name="Jin H.M."/>
            <person name="Jeong H."/>
            <person name="Moon E.J."/>
            <person name="Math R.K."/>
            <person name="Lee K."/>
            <person name="Kim H.J."/>
            <person name="Jeon C.O."/>
            <person name="Oh T.K."/>
            <person name="Kim J.F."/>
        </authorList>
    </citation>
    <scope>NUCLEOTIDE SEQUENCE [LARGE SCALE GENOMIC DNA]</scope>
    <source>
        <strain evidence="3">JCM 17741 / KACC 18427 / KCTC 11700BP / SN2</strain>
    </source>
</reference>
<proteinExistence type="predicted"/>
<protein>
    <recommendedName>
        <fullName evidence="4">DoxX family protein</fullName>
    </recommendedName>
</protein>
<feature type="transmembrane region" description="Helical" evidence="1">
    <location>
        <begin position="72"/>
        <end position="92"/>
    </location>
</feature>
<keyword evidence="1" id="KW-0472">Membrane</keyword>
<keyword evidence="3" id="KW-1185">Reference proteome</keyword>
<dbReference type="EMBL" id="CP002339">
    <property type="protein sequence ID" value="AEF05103.1"/>
    <property type="molecule type" value="Genomic_DNA"/>
</dbReference>
<gene>
    <name evidence="2" type="ordered locus">ambt_18020</name>
</gene>
<name>F5ZFG8_ALTNA</name>
<dbReference type="Proteomes" id="UP000000683">
    <property type="component" value="Chromosome"/>
</dbReference>
<dbReference type="HOGENOM" id="CLU_2379901_0_0_6"/>
<dbReference type="AlphaFoldDB" id="F5ZFG8"/>
<evidence type="ECO:0000313" key="2">
    <source>
        <dbReference type="EMBL" id="AEF05103.1"/>
    </source>
</evidence>
<sequence length="94" mass="10245">MGFSSIYLLKILPAHNLNYGATLNGFIVTAILELIAAGLIFYQGTRLYGSALATVIMIFAVVTLWRHKEFAHSIPAVIALILLVLLCFVVIVTP</sequence>
<accession>F5ZFG8</accession>
<feature type="transmembrane region" description="Helical" evidence="1">
    <location>
        <begin position="21"/>
        <end position="41"/>
    </location>
</feature>
<keyword evidence="1" id="KW-0812">Transmembrane</keyword>
<feature type="transmembrane region" description="Helical" evidence="1">
    <location>
        <begin position="47"/>
        <end position="65"/>
    </location>
</feature>